<dbReference type="AlphaFoldDB" id="A0A0X3P4T7"/>
<accession>A0A0X3P4T7</accession>
<organism evidence="1">
    <name type="scientific">Schistocephalus solidus</name>
    <name type="common">Tapeworm</name>
    <dbReference type="NCBI Taxonomy" id="70667"/>
    <lineage>
        <taxon>Eukaryota</taxon>
        <taxon>Metazoa</taxon>
        <taxon>Spiralia</taxon>
        <taxon>Lophotrochozoa</taxon>
        <taxon>Platyhelminthes</taxon>
        <taxon>Cestoda</taxon>
        <taxon>Eucestoda</taxon>
        <taxon>Diphyllobothriidea</taxon>
        <taxon>Diphyllobothriidae</taxon>
        <taxon>Schistocephalus</taxon>
    </lineage>
</organism>
<sequence>MTAVGAQLSVGSYQIILRNTSLALWKTASRRTNCKCAYRLDRNVSLVEYLISTYSMIQVHLTNMFPRVQRRRQFRNIQVTKGEIIKFRESAQLLFKRQSSEKLGPSSWHRPSVVDLNKHLSTNEN</sequence>
<name>A0A0X3P4T7_SCHSO</name>
<gene>
    <name evidence="1" type="ORF">TR159392</name>
</gene>
<protein>
    <submittedName>
        <fullName evidence="1">Uncharacterized protein</fullName>
    </submittedName>
</protein>
<proteinExistence type="predicted"/>
<dbReference type="EMBL" id="GEEE01016231">
    <property type="protein sequence ID" value="JAP46994.1"/>
    <property type="molecule type" value="Transcribed_RNA"/>
</dbReference>
<evidence type="ECO:0000313" key="1">
    <source>
        <dbReference type="EMBL" id="JAP46994.1"/>
    </source>
</evidence>
<reference evidence="1" key="1">
    <citation type="submission" date="2016-01" db="EMBL/GenBank/DDBJ databases">
        <title>Reference transcriptome for the parasite Schistocephalus solidus: insights into the molecular evolution of parasitism.</title>
        <authorList>
            <person name="Hebert F.O."/>
            <person name="Grambauer S."/>
            <person name="Barber I."/>
            <person name="Landry C.R."/>
            <person name="Aubin-Horth N."/>
        </authorList>
    </citation>
    <scope>NUCLEOTIDE SEQUENCE</scope>
</reference>